<evidence type="ECO:0000313" key="2">
    <source>
        <dbReference type="EMBL" id="JAI02601.1"/>
    </source>
</evidence>
<reference evidence="2" key="1">
    <citation type="submission" date="2014-11" db="EMBL/GenBank/DDBJ databases">
        <authorList>
            <person name="Amaro Gonzalez C."/>
        </authorList>
    </citation>
    <scope>NUCLEOTIDE SEQUENCE</scope>
</reference>
<feature type="transmembrane region" description="Helical" evidence="1">
    <location>
        <begin position="97"/>
        <end position="122"/>
    </location>
</feature>
<reference evidence="2" key="2">
    <citation type="journal article" date="2015" name="Fish Shellfish Immunol.">
        <title>Early steps in the European eel (Anguilla anguilla)-Vibrio vulnificus interaction in the gills: Role of the RtxA13 toxin.</title>
        <authorList>
            <person name="Callol A."/>
            <person name="Pajuelo D."/>
            <person name="Ebbesson L."/>
            <person name="Teles M."/>
            <person name="MacKenzie S."/>
            <person name="Amaro C."/>
        </authorList>
    </citation>
    <scope>NUCLEOTIDE SEQUENCE</scope>
</reference>
<organism evidence="2">
    <name type="scientific">Anguilla anguilla</name>
    <name type="common">European freshwater eel</name>
    <name type="synonym">Muraena anguilla</name>
    <dbReference type="NCBI Taxonomy" id="7936"/>
    <lineage>
        <taxon>Eukaryota</taxon>
        <taxon>Metazoa</taxon>
        <taxon>Chordata</taxon>
        <taxon>Craniata</taxon>
        <taxon>Vertebrata</taxon>
        <taxon>Euteleostomi</taxon>
        <taxon>Actinopterygii</taxon>
        <taxon>Neopterygii</taxon>
        <taxon>Teleostei</taxon>
        <taxon>Anguilliformes</taxon>
        <taxon>Anguillidae</taxon>
        <taxon>Anguilla</taxon>
    </lineage>
</organism>
<accession>A0A0E9XL91</accession>
<keyword evidence="1" id="KW-1133">Transmembrane helix</keyword>
<keyword evidence="1" id="KW-0472">Membrane</keyword>
<protein>
    <submittedName>
        <fullName evidence="2">Uncharacterized protein</fullName>
    </submittedName>
</protein>
<proteinExistence type="predicted"/>
<evidence type="ECO:0000256" key="1">
    <source>
        <dbReference type="SAM" id="Phobius"/>
    </source>
</evidence>
<dbReference type="EMBL" id="GBXM01005977">
    <property type="protein sequence ID" value="JAI02601.1"/>
    <property type="molecule type" value="Transcribed_RNA"/>
</dbReference>
<sequence>MPAQNHHVSQNGMTVDAMEWMHFRLHGQFIQVRLKTVCKDFANPLKQLLETLIFKVIKSTKHCNFYFPIIIIKVADVIYLTGVLFEMLMKLIQGLCIIKCATVLVLSPYFIWLLFICFRILAVY</sequence>
<keyword evidence="1" id="KW-0812">Transmembrane</keyword>
<feature type="transmembrane region" description="Helical" evidence="1">
    <location>
        <begin position="65"/>
        <end position="85"/>
    </location>
</feature>
<dbReference type="AlphaFoldDB" id="A0A0E9XL91"/>
<name>A0A0E9XL91_ANGAN</name>